<comment type="caution">
    <text evidence="2">The sequence shown here is derived from an EMBL/GenBank/DDBJ whole genome shotgun (WGS) entry which is preliminary data.</text>
</comment>
<feature type="transmembrane region" description="Helical" evidence="1">
    <location>
        <begin position="89"/>
        <end position="110"/>
    </location>
</feature>
<dbReference type="AlphaFoldDB" id="A0A1U7NDV8"/>
<gene>
    <name evidence="2" type="ORF">BO222_10345</name>
</gene>
<evidence type="ECO:0000313" key="2">
    <source>
        <dbReference type="EMBL" id="OLU37579.1"/>
    </source>
</evidence>
<feature type="transmembrane region" description="Helical" evidence="1">
    <location>
        <begin position="65"/>
        <end position="83"/>
    </location>
</feature>
<proteinExistence type="predicted"/>
<keyword evidence="1" id="KW-0472">Membrane</keyword>
<keyword evidence="1" id="KW-1133">Transmembrane helix</keyword>
<accession>A0A1U7NDV8</accession>
<keyword evidence="1" id="KW-0812">Transmembrane</keyword>
<name>A0A1U7NDV8_9FIRM</name>
<keyword evidence="3" id="KW-1185">Reference proteome</keyword>
<protein>
    <submittedName>
        <fullName evidence="2">Uncharacterized protein</fullName>
    </submittedName>
</protein>
<dbReference type="Proteomes" id="UP000186341">
    <property type="component" value="Unassembled WGS sequence"/>
</dbReference>
<organism evidence="2 3">
    <name type="scientific">Ileibacterium valens</name>
    <dbReference type="NCBI Taxonomy" id="1862668"/>
    <lineage>
        <taxon>Bacteria</taxon>
        <taxon>Bacillati</taxon>
        <taxon>Bacillota</taxon>
        <taxon>Erysipelotrichia</taxon>
        <taxon>Erysipelotrichales</taxon>
        <taxon>Erysipelotrichaceae</taxon>
        <taxon>Ileibacterium</taxon>
    </lineage>
</organism>
<evidence type="ECO:0000313" key="3">
    <source>
        <dbReference type="Proteomes" id="UP000186341"/>
    </source>
</evidence>
<dbReference type="EMBL" id="MPJW01000198">
    <property type="protein sequence ID" value="OLU37579.1"/>
    <property type="molecule type" value="Genomic_DNA"/>
</dbReference>
<sequence>MDLLNTIGLIVLLFTEPRLGRGGWNSTIITFGIFIMVQIIFNAGMKIWQEKELRGNQISALRIHFYFYLLISLITIICGMIWAPEKLNIIFIWPFLSLALSAVYMFYNVIKLSR</sequence>
<feature type="transmembrane region" description="Helical" evidence="1">
    <location>
        <begin position="23"/>
        <end position="44"/>
    </location>
</feature>
<evidence type="ECO:0000256" key="1">
    <source>
        <dbReference type="SAM" id="Phobius"/>
    </source>
</evidence>
<reference evidence="2 3" key="1">
    <citation type="submission" date="2016-11" db="EMBL/GenBank/DDBJ databases">
        <title>Description of two novel members of the family Erysipelotrichaceae: Ileibacterium lipovorans gen. nov., sp. nov. and Dubosiella newyorkensis, gen. nov., sp. nov.</title>
        <authorList>
            <person name="Cox L.M."/>
            <person name="Sohn J."/>
            <person name="Tyrrell K.L."/>
            <person name="Citron D.M."/>
            <person name="Lawson P.A."/>
            <person name="Patel N.B."/>
            <person name="Iizumi T."/>
            <person name="Perez-Perez G.I."/>
            <person name="Goldstein E.J."/>
            <person name="Blaser M.J."/>
        </authorList>
    </citation>
    <scope>NUCLEOTIDE SEQUENCE [LARGE SCALE GENOMIC DNA]</scope>
    <source>
        <strain evidence="2 3">NYU-BL-A3</strain>
    </source>
</reference>